<comment type="caution">
    <text evidence="1">The sequence shown here is derived from an EMBL/GenBank/DDBJ whole genome shotgun (WGS) entry which is preliminary data.</text>
</comment>
<sequence>MPSGQLHCRGLLVQIAPSIMMSTVVPVWGYSITSSVVCKIRAVSGRRECMLTLTAYRDAFWMVPAQTIFKPMKWSLRTCSSMSHTCARNRMAVYRDLALRALAFSFVQSYGPRL</sequence>
<organism evidence="1 2">
    <name type="scientific">Prorocentrum cordatum</name>
    <dbReference type="NCBI Taxonomy" id="2364126"/>
    <lineage>
        <taxon>Eukaryota</taxon>
        <taxon>Sar</taxon>
        <taxon>Alveolata</taxon>
        <taxon>Dinophyceae</taxon>
        <taxon>Prorocentrales</taxon>
        <taxon>Prorocentraceae</taxon>
        <taxon>Prorocentrum</taxon>
    </lineage>
</organism>
<gene>
    <name evidence="1" type="ORF">PCOR1329_LOCUS52982</name>
</gene>
<proteinExistence type="predicted"/>
<dbReference type="Proteomes" id="UP001189429">
    <property type="component" value="Unassembled WGS sequence"/>
</dbReference>
<protein>
    <recommendedName>
        <fullName evidence="3">Secreted protein</fullName>
    </recommendedName>
</protein>
<reference evidence="1" key="1">
    <citation type="submission" date="2023-10" db="EMBL/GenBank/DDBJ databases">
        <authorList>
            <person name="Chen Y."/>
            <person name="Shah S."/>
            <person name="Dougan E. K."/>
            <person name="Thang M."/>
            <person name="Chan C."/>
        </authorList>
    </citation>
    <scope>NUCLEOTIDE SEQUENCE [LARGE SCALE GENOMIC DNA]</scope>
</reference>
<name>A0ABN9UYU9_9DINO</name>
<keyword evidence="2" id="KW-1185">Reference proteome</keyword>
<evidence type="ECO:0008006" key="3">
    <source>
        <dbReference type="Google" id="ProtNLM"/>
    </source>
</evidence>
<evidence type="ECO:0000313" key="2">
    <source>
        <dbReference type="Proteomes" id="UP001189429"/>
    </source>
</evidence>
<dbReference type="EMBL" id="CAUYUJ010016455">
    <property type="protein sequence ID" value="CAK0865472.1"/>
    <property type="molecule type" value="Genomic_DNA"/>
</dbReference>
<accession>A0ABN9UYU9</accession>
<evidence type="ECO:0000313" key="1">
    <source>
        <dbReference type="EMBL" id="CAK0865472.1"/>
    </source>
</evidence>